<proteinExistence type="predicted"/>
<dbReference type="GO" id="GO:0044571">
    <property type="term" value="P:[2Fe-2S] cluster assembly"/>
    <property type="evidence" value="ECO:0007669"/>
    <property type="project" value="InterPro"/>
</dbReference>
<dbReference type="Proteomes" id="UP000292052">
    <property type="component" value="Unassembled WGS sequence"/>
</dbReference>
<reference evidence="1 2" key="1">
    <citation type="submission" date="2017-03" db="EMBL/GenBank/DDBJ databases">
        <title>Genome of the blue death feigning beetle - Asbolus verrucosus.</title>
        <authorList>
            <person name="Rider S.D."/>
        </authorList>
    </citation>
    <scope>NUCLEOTIDE SEQUENCE [LARGE SCALE GENOMIC DNA]</scope>
    <source>
        <strain evidence="1">Butters</strain>
        <tissue evidence="1">Head and leg muscle</tissue>
    </source>
</reference>
<dbReference type="GO" id="GO:0051087">
    <property type="term" value="F:protein-folding chaperone binding"/>
    <property type="evidence" value="ECO:0007669"/>
    <property type="project" value="InterPro"/>
</dbReference>
<dbReference type="InterPro" id="IPR036869">
    <property type="entry name" value="J_dom_sf"/>
</dbReference>
<dbReference type="STRING" id="1661398.A0A482W3T8"/>
<name>A0A482W3T8_ASBVE</name>
<dbReference type="PANTHER" id="PTHR14021">
    <property type="entry name" value="IRON-SULFUR CLUSTER CO-CHAPERONE PROTEIN HSCB"/>
    <property type="match status" value="1"/>
</dbReference>
<dbReference type="GO" id="GO:0005739">
    <property type="term" value="C:mitochondrion"/>
    <property type="evidence" value="ECO:0007669"/>
    <property type="project" value="TreeGrafter"/>
</dbReference>
<feature type="non-terminal residue" evidence="1">
    <location>
        <position position="84"/>
    </location>
</feature>
<dbReference type="OrthoDB" id="448954at2759"/>
<dbReference type="EMBL" id="QDEB01031395">
    <property type="protein sequence ID" value="RZC39790.1"/>
    <property type="molecule type" value="Genomic_DNA"/>
</dbReference>
<evidence type="ECO:0000313" key="1">
    <source>
        <dbReference type="EMBL" id="RZC39790.1"/>
    </source>
</evidence>
<accession>A0A482W3T8</accession>
<dbReference type="GO" id="GO:0001671">
    <property type="term" value="F:ATPase activator activity"/>
    <property type="evidence" value="ECO:0007669"/>
    <property type="project" value="InterPro"/>
</dbReference>
<dbReference type="InterPro" id="IPR004640">
    <property type="entry name" value="HscB"/>
</dbReference>
<organism evidence="1 2">
    <name type="scientific">Asbolus verrucosus</name>
    <name type="common">Desert ironclad beetle</name>
    <dbReference type="NCBI Taxonomy" id="1661398"/>
    <lineage>
        <taxon>Eukaryota</taxon>
        <taxon>Metazoa</taxon>
        <taxon>Ecdysozoa</taxon>
        <taxon>Arthropoda</taxon>
        <taxon>Hexapoda</taxon>
        <taxon>Insecta</taxon>
        <taxon>Pterygota</taxon>
        <taxon>Neoptera</taxon>
        <taxon>Endopterygota</taxon>
        <taxon>Coleoptera</taxon>
        <taxon>Polyphaga</taxon>
        <taxon>Cucujiformia</taxon>
        <taxon>Tenebrionidae</taxon>
        <taxon>Pimeliinae</taxon>
        <taxon>Asbolus</taxon>
    </lineage>
</organism>
<dbReference type="CDD" id="cd06257">
    <property type="entry name" value="DnaJ"/>
    <property type="match status" value="1"/>
</dbReference>
<dbReference type="Gene3D" id="1.10.287.110">
    <property type="entry name" value="DnaJ domain"/>
    <property type="match status" value="1"/>
</dbReference>
<dbReference type="InterPro" id="IPR001623">
    <property type="entry name" value="DnaJ_domain"/>
</dbReference>
<evidence type="ECO:0000313" key="2">
    <source>
        <dbReference type="Proteomes" id="UP000292052"/>
    </source>
</evidence>
<dbReference type="SUPFAM" id="SSF46565">
    <property type="entry name" value="Chaperone J-domain"/>
    <property type="match status" value="1"/>
</dbReference>
<keyword evidence="2" id="KW-1185">Reference proteome</keyword>
<protein>
    <submittedName>
        <fullName evidence="1">DnaJ domain containing protein</fullName>
    </submittedName>
</protein>
<dbReference type="PANTHER" id="PTHR14021:SF15">
    <property type="entry name" value="IRON-SULFUR CLUSTER CO-CHAPERONE PROTEIN HSCB"/>
    <property type="match status" value="1"/>
</dbReference>
<sequence length="84" mass="10193">MPDHFLVTKRYNQQKPIKCWQCGIERTNISELFCENCSFIQSPQDTNNYFKIFELDEEFDIDPKQLTQKYRKLQSQLHPDKFTN</sequence>
<comment type="caution">
    <text evidence="1">The sequence shown here is derived from an EMBL/GenBank/DDBJ whole genome shotgun (WGS) entry which is preliminary data.</text>
</comment>
<gene>
    <name evidence="1" type="ORF">BDFB_014526</name>
</gene>
<dbReference type="AlphaFoldDB" id="A0A482W3T8"/>